<organism evidence="1 2">
    <name type="scientific">Trichonephila clavipes</name>
    <name type="common">Golden silk orbweaver</name>
    <name type="synonym">Nephila clavipes</name>
    <dbReference type="NCBI Taxonomy" id="2585209"/>
    <lineage>
        <taxon>Eukaryota</taxon>
        <taxon>Metazoa</taxon>
        <taxon>Ecdysozoa</taxon>
        <taxon>Arthropoda</taxon>
        <taxon>Chelicerata</taxon>
        <taxon>Arachnida</taxon>
        <taxon>Araneae</taxon>
        <taxon>Araneomorphae</taxon>
        <taxon>Entelegynae</taxon>
        <taxon>Araneoidea</taxon>
        <taxon>Nephilidae</taxon>
        <taxon>Trichonephila</taxon>
    </lineage>
</organism>
<name>A0A8X6RXB5_TRICX</name>
<gene>
    <name evidence="1" type="ORF">TNCV_3506991</name>
</gene>
<reference evidence="1" key="1">
    <citation type="submission" date="2020-08" db="EMBL/GenBank/DDBJ databases">
        <title>Multicomponent nature underlies the extraordinary mechanical properties of spider dragline silk.</title>
        <authorList>
            <person name="Kono N."/>
            <person name="Nakamura H."/>
            <person name="Mori M."/>
            <person name="Yoshida Y."/>
            <person name="Ohtoshi R."/>
            <person name="Malay A.D."/>
            <person name="Moran D.A.P."/>
            <person name="Tomita M."/>
            <person name="Numata K."/>
            <person name="Arakawa K."/>
        </authorList>
    </citation>
    <scope>NUCLEOTIDE SEQUENCE</scope>
</reference>
<accession>A0A8X6RXB5</accession>
<proteinExistence type="predicted"/>
<keyword evidence="2" id="KW-1185">Reference proteome</keyword>
<dbReference type="AlphaFoldDB" id="A0A8X6RXB5"/>
<protein>
    <submittedName>
        <fullName evidence="1">Uncharacterized protein</fullName>
    </submittedName>
</protein>
<dbReference type="EMBL" id="BMAU01021233">
    <property type="protein sequence ID" value="GFY02819.1"/>
    <property type="molecule type" value="Genomic_DNA"/>
</dbReference>
<evidence type="ECO:0000313" key="2">
    <source>
        <dbReference type="Proteomes" id="UP000887159"/>
    </source>
</evidence>
<evidence type="ECO:0000313" key="1">
    <source>
        <dbReference type="EMBL" id="GFY02819.1"/>
    </source>
</evidence>
<dbReference type="Proteomes" id="UP000887159">
    <property type="component" value="Unassembled WGS sequence"/>
</dbReference>
<sequence length="95" mass="10529">MTFEGYFLRLDWSFGGITLRVKHPKGVCLNEKAGAPNPVFSVSGSGQFRFSRNPDPTGQVRSECGCPVQELLSNFPTAPAVDRWRSVSQTFTDVF</sequence>
<comment type="caution">
    <text evidence="1">The sequence shown here is derived from an EMBL/GenBank/DDBJ whole genome shotgun (WGS) entry which is preliminary data.</text>
</comment>